<proteinExistence type="predicted"/>
<geneLocation type="plasmid" evidence="1">
    <name>pA1759-KPC</name>
</geneLocation>
<geneLocation type="plasmid" evidence="2">
    <name>pA1763-KPC</name>
</geneLocation>
<evidence type="ECO:0000313" key="1">
    <source>
        <dbReference type="EMBL" id="QBQ67260.1"/>
    </source>
</evidence>
<protein>
    <submittedName>
        <fullName evidence="2">Uncharacterized protein</fullName>
    </submittedName>
</protein>
<dbReference type="AlphaFoldDB" id="A0A482M3Q3"/>
<reference evidence="2" key="1">
    <citation type="submission" date="2018-09" db="EMBL/GenBank/DDBJ databases">
        <authorList>
            <person name="Zhou D."/>
        </authorList>
    </citation>
    <scope>NUCLEOTIDE SEQUENCE</scope>
    <source>
        <strain evidence="1">A1759</strain>
        <strain evidence="2">A1763</strain>
        <plasmid evidence="1">pA1759-KPC</plasmid>
        <plasmid evidence="2">pA1763-KPC</plasmid>
    </source>
</reference>
<keyword evidence="2" id="KW-0614">Plasmid</keyword>
<evidence type="ECO:0000313" key="2">
    <source>
        <dbReference type="EMBL" id="QBQ67423.1"/>
    </source>
</evidence>
<sequence>MVAVLCESQLPRLSSSPTDLTFDQTTSPGGFFVYRAKDYAQKKRISRRSFDLFY</sequence>
<dbReference type="EMBL" id="MH909338">
    <property type="protein sequence ID" value="QBQ67260.1"/>
    <property type="molecule type" value="Genomic_DNA"/>
</dbReference>
<accession>A0A482M3Q3</accession>
<organism evidence="2">
    <name type="scientific">Klebsiella pneumoniae</name>
    <dbReference type="NCBI Taxonomy" id="573"/>
    <lineage>
        <taxon>Bacteria</taxon>
        <taxon>Pseudomonadati</taxon>
        <taxon>Pseudomonadota</taxon>
        <taxon>Gammaproteobacteria</taxon>
        <taxon>Enterobacterales</taxon>
        <taxon>Enterobacteriaceae</taxon>
        <taxon>Klebsiella/Raoultella group</taxon>
        <taxon>Klebsiella</taxon>
        <taxon>Klebsiella pneumoniae complex</taxon>
    </lineage>
</organism>
<dbReference type="EMBL" id="MH909340">
    <property type="protein sequence ID" value="QBQ67423.1"/>
    <property type="molecule type" value="Genomic_DNA"/>
</dbReference>
<name>A0A482M3Q3_KLEPN</name>